<evidence type="ECO:0000313" key="2">
    <source>
        <dbReference type="Proteomes" id="UP000596742"/>
    </source>
</evidence>
<gene>
    <name evidence="1" type="ORF">MGAL_10B068942</name>
</gene>
<dbReference type="AlphaFoldDB" id="A0A8B6DPF5"/>
<reference evidence="1" key="1">
    <citation type="submission" date="2018-11" db="EMBL/GenBank/DDBJ databases">
        <authorList>
            <person name="Alioto T."/>
            <person name="Alioto T."/>
        </authorList>
    </citation>
    <scope>NUCLEOTIDE SEQUENCE</scope>
</reference>
<accession>A0A8B6DPF5</accession>
<dbReference type="EMBL" id="UYJE01003765">
    <property type="protein sequence ID" value="VDI22282.1"/>
    <property type="molecule type" value="Genomic_DNA"/>
</dbReference>
<keyword evidence="2" id="KW-1185">Reference proteome</keyword>
<comment type="caution">
    <text evidence="1">The sequence shown here is derived from an EMBL/GenBank/DDBJ whole genome shotgun (WGS) entry which is preliminary data.</text>
</comment>
<sequence length="63" mass="6793">MPRIIICHSSVAKQLQQISKDDKAVGLLIGYSSDDILTVSACARCVSNNVLAELEDIDTYLPG</sequence>
<name>A0A8B6DPF5_MYTGA</name>
<organism evidence="1 2">
    <name type="scientific">Mytilus galloprovincialis</name>
    <name type="common">Mediterranean mussel</name>
    <dbReference type="NCBI Taxonomy" id="29158"/>
    <lineage>
        <taxon>Eukaryota</taxon>
        <taxon>Metazoa</taxon>
        <taxon>Spiralia</taxon>
        <taxon>Lophotrochozoa</taxon>
        <taxon>Mollusca</taxon>
        <taxon>Bivalvia</taxon>
        <taxon>Autobranchia</taxon>
        <taxon>Pteriomorphia</taxon>
        <taxon>Mytilida</taxon>
        <taxon>Mytiloidea</taxon>
        <taxon>Mytilidae</taxon>
        <taxon>Mytilinae</taxon>
        <taxon>Mytilus</taxon>
    </lineage>
</organism>
<feature type="non-terminal residue" evidence="1">
    <location>
        <position position="63"/>
    </location>
</feature>
<evidence type="ECO:0000313" key="1">
    <source>
        <dbReference type="EMBL" id="VDI22282.1"/>
    </source>
</evidence>
<protein>
    <submittedName>
        <fullName evidence="1">Uncharacterized protein</fullName>
    </submittedName>
</protein>
<dbReference type="Proteomes" id="UP000596742">
    <property type="component" value="Unassembled WGS sequence"/>
</dbReference>
<proteinExistence type="predicted"/>